<reference evidence="1 2" key="1">
    <citation type="journal article" date="2012" name="BMC Genomics">
        <title>Genome analysis of a simultaneously predatory and prey-independent, novel Bdellovibrio bacteriovorus from the River Tiber, supports in silico predictions of both ancient and recent lateral gene transfer from diverse bacteria.</title>
        <authorList>
            <person name="Hobley L."/>
            <person name="Lerner T.R."/>
            <person name="Williams L.E."/>
            <person name="Lambert C."/>
            <person name="Till R."/>
            <person name="Milner D.S."/>
            <person name="Basford S.M."/>
            <person name="Capeness M.J."/>
            <person name="Fenton A.K."/>
            <person name="Atterbury R.J."/>
            <person name="Harris M.A."/>
            <person name="Sockett R.E."/>
        </authorList>
    </citation>
    <scope>NUCLEOTIDE SEQUENCE [LARGE SCALE GENOMIC DNA]</scope>
    <source>
        <strain evidence="1 2">Tiberius</strain>
    </source>
</reference>
<protein>
    <submittedName>
        <fullName evidence="1">Uncharacterized protein</fullName>
    </submittedName>
</protein>
<dbReference type="KEGG" id="bbat:Bdt_0794"/>
<dbReference type="HOGENOM" id="CLU_3402273_0_0_7"/>
<accession>K7YUZ8</accession>
<name>K7YUZ8_BDEBC</name>
<proteinExistence type="predicted"/>
<gene>
    <name evidence="1" type="ORF">Bdt_0794</name>
</gene>
<organism evidence="1 2">
    <name type="scientific">Bdellovibrio bacteriovorus str. Tiberius</name>
    <dbReference type="NCBI Taxonomy" id="1069642"/>
    <lineage>
        <taxon>Bacteria</taxon>
        <taxon>Pseudomonadati</taxon>
        <taxon>Bdellovibrionota</taxon>
        <taxon>Bdellovibrionia</taxon>
        <taxon>Bdellovibrionales</taxon>
        <taxon>Pseudobdellovibrionaceae</taxon>
        <taxon>Bdellovibrio</taxon>
    </lineage>
</organism>
<evidence type="ECO:0000313" key="1">
    <source>
        <dbReference type="EMBL" id="AFY00500.1"/>
    </source>
</evidence>
<dbReference type="Proteomes" id="UP000010074">
    <property type="component" value="Chromosome"/>
</dbReference>
<evidence type="ECO:0000313" key="2">
    <source>
        <dbReference type="Proteomes" id="UP000010074"/>
    </source>
</evidence>
<dbReference type="STRING" id="1069642.Bdt_0794"/>
<dbReference type="EMBL" id="CP002930">
    <property type="protein sequence ID" value="AFY00500.1"/>
    <property type="molecule type" value="Genomic_DNA"/>
</dbReference>
<dbReference type="AlphaFoldDB" id="K7YUZ8"/>
<sequence>MHFGVMPNHDLILVELFNTNELIVFENSKY</sequence>